<dbReference type="GeneID" id="54998837"/>
<accession>D6PI01</accession>
<keyword evidence="2" id="KW-1185">Reference proteome</keyword>
<reference evidence="1 2" key="1">
    <citation type="journal article" date="2010" name="ISME J.">
        <title>Metagenome of the Mediterranean deep chlorophyll maximum studied by direct and fosmid library 454 pyrosequencing.</title>
        <authorList>
            <person name="Ghai R."/>
            <person name="Martin-Cuadrado A.B."/>
            <person name="Molto A.G."/>
            <person name="Heredia I.G."/>
            <person name="Cabrera R."/>
            <person name="Martin J."/>
            <person name="Verdu M."/>
            <person name="Deschamps P."/>
            <person name="Moreira D."/>
            <person name="Lopez-Garcia P."/>
            <person name="Mira A."/>
            <person name="Rodriguez-Valera F."/>
        </authorList>
    </citation>
    <scope>NUCLEOTIDE SEQUENCE [LARGE SCALE GENOMIC DNA]</scope>
</reference>
<protein>
    <submittedName>
        <fullName evidence="1">Uncharacterized protein</fullName>
    </submittedName>
</protein>
<dbReference type="RefSeq" id="YP_009807945.1">
    <property type="nucleotide sequence ID" value="NC_048032.1"/>
</dbReference>
<sequence>MDTIITSMDARTQSFEQLHTYTHLLEDKDLQEIWEIIHQACRRKDVELPDDELVIGTIPNVTYTYPEPQGDPSY</sequence>
<evidence type="ECO:0000313" key="1">
    <source>
        <dbReference type="EMBL" id="ADD95352.1"/>
    </source>
</evidence>
<dbReference type="EMBL" id="GU943065">
    <property type="protein sequence ID" value="ADD95352.1"/>
    <property type="molecule type" value="Genomic_DNA"/>
</dbReference>
<proteinExistence type="predicted"/>
<evidence type="ECO:0000313" key="2">
    <source>
        <dbReference type="Proteomes" id="UP000517764"/>
    </source>
</evidence>
<organism evidence="1 2">
    <name type="scientific">uncultured phage MedDCM-OCT-S05-C243</name>
    <dbReference type="NCBI Taxonomy" id="743558"/>
    <lineage>
        <taxon>Viruses</taxon>
        <taxon>Duplodnaviria</taxon>
        <taxon>Heunggongvirae</taxon>
        <taxon>Uroviricota</taxon>
        <taxon>Caudoviricetes</taxon>
        <taxon>Autographivirales</taxon>
        <taxon>Podivirus</taxon>
        <taxon>Podivirus S05C243</taxon>
    </lineage>
</organism>
<dbReference type="Proteomes" id="UP000517764">
    <property type="component" value="Segment"/>
</dbReference>
<dbReference type="KEGG" id="vg:54998837"/>
<name>D6PI01_9CAUD</name>